<name>A0A371FC96_MUCPR</name>
<gene>
    <name evidence="1" type="ORF">CR513_44157</name>
</gene>
<protein>
    <submittedName>
        <fullName evidence="1">Uncharacterized protein</fullName>
    </submittedName>
</protein>
<dbReference type="InterPro" id="IPR021109">
    <property type="entry name" value="Peptidase_aspartic_dom_sf"/>
</dbReference>
<dbReference type="Proteomes" id="UP000257109">
    <property type="component" value="Unassembled WGS sequence"/>
</dbReference>
<sequence length="97" mass="11045">MLLLKVKLILIHPIDHVISSVSSVKELDILLLNKVRAQGDVEQCEYIFHTRCHINDKVCSMIIDSGSCTNVASTLLVEKLNLPRKKHPNPYRLQWLG</sequence>
<dbReference type="PANTHER" id="PTHR35046">
    <property type="entry name" value="ZINC KNUCKLE (CCHC-TYPE) FAMILY PROTEIN"/>
    <property type="match status" value="1"/>
</dbReference>
<reference evidence="1" key="1">
    <citation type="submission" date="2018-05" db="EMBL/GenBank/DDBJ databases">
        <title>Draft genome of Mucuna pruriens seed.</title>
        <authorList>
            <person name="Nnadi N.E."/>
            <person name="Vos R."/>
            <person name="Hasami M.H."/>
            <person name="Devisetty U.K."/>
            <person name="Aguiy J.C."/>
        </authorList>
    </citation>
    <scope>NUCLEOTIDE SEQUENCE [LARGE SCALE GENOMIC DNA]</scope>
    <source>
        <strain evidence="1">JCA_2017</strain>
    </source>
</reference>
<dbReference type="Gene3D" id="2.40.70.10">
    <property type="entry name" value="Acid Proteases"/>
    <property type="match status" value="1"/>
</dbReference>
<organism evidence="1 2">
    <name type="scientific">Mucuna pruriens</name>
    <name type="common">Velvet bean</name>
    <name type="synonym">Dolichos pruriens</name>
    <dbReference type="NCBI Taxonomy" id="157652"/>
    <lineage>
        <taxon>Eukaryota</taxon>
        <taxon>Viridiplantae</taxon>
        <taxon>Streptophyta</taxon>
        <taxon>Embryophyta</taxon>
        <taxon>Tracheophyta</taxon>
        <taxon>Spermatophyta</taxon>
        <taxon>Magnoliopsida</taxon>
        <taxon>eudicotyledons</taxon>
        <taxon>Gunneridae</taxon>
        <taxon>Pentapetalae</taxon>
        <taxon>rosids</taxon>
        <taxon>fabids</taxon>
        <taxon>Fabales</taxon>
        <taxon>Fabaceae</taxon>
        <taxon>Papilionoideae</taxon>
        <taxon>50 kb inversion clade</taxon>
        <taxon>NPAAA clade</taxon>
        <taxon>indigoferoid/millettioid clade</taxon>
        <taxon>Phaseoleae</taxon>
        <taxon>Mucuna</taxon>
    </lineage>
</organism>
<dbReference type="PANTHER" id="PTHR35046:SF9">
    <property type="entry name" value="RNA-DIRECTED DNA POLYMERASE"/>
    <property type="match status" value="1"/>
</dbReference>
<dbReference type="AlphaFoldDB" id="A0A371FC96"/>
<dbReference type="OrthoDB" id="1747743at2759"/>
<keyword evidence="2" id="KW-1185">Reference proteome</keyword>
<proteinExistence type="predicted"/>
<dbReference type="EMBL" id="QJKJ01009682">
    <property type="protein sequence ID" value="RDX75914.1"/>
    <property type="molecule type" value="Genomic_DNA"/>
</dbReference>
<dbReference type="CDD" id="cd00303">
    <property type="entry name" value="retropepsin_like"/>
    <property type="match status" value="1"/>
</dbReference>
<comment type="caution">
    <text evidence="1">The sequence shown here is derived from an EMBL/GenBank/DDBJ whole genome shotgun (WGS) entry which is preliminary data.</text>
</comment>
<feature type="non-terminal residue" evidence="1">
    <location>
        <position position="1"/>
    </location>
</feature>
<evidence type="ECO:0000313" key="2">
    <source>
        <dbReference type="Proteomes" id="UP000257109"/>
    </source>
</evidence>
<evidence type="ECO:0000313" key="1">
    <source>
        <dbReference type="EMBL" id="RDX75914.1"/>
    </source>
</evidence>
<accession>A0A371FC96</accession>